<dbReference type="PROSITE" id="PS50975">
    <property type="entry name" value="ATP_GRASP"/>
    <property type="match status" value="1"/>
</dbReference>
<evidence type="ECO:0000259" key="2">
    <source>
        <dbReference type="PROSITE" id="PS50975"/>
    </source>
</evidence>
<dbReference type="GO" id="GO:0005524">
    <property type="term" value="F:ATP binding"/>
    <property type="evidence" value="ECO:0007669"/>
    <property type="project" value="UniProtKB-UniRule"/>
</dbReference>
<dbReference type="GO" id="GO:0046872">
    <property type="term" value="F:metal ion binding"/>
    <property type="evidence" value="ECO:0007669"/>
    <property type="project" value="InterPro"/>
</dbReference>
<keyword evidence="1" id="KW-0067">ATP-binding</keyword>
<dbReference type="Pfam" id="PF15632">
    <property type="entry name" value="ATPgrasp_Ter"/>
    <property type="match status" value="1"/>
</dbReference>
<dbReference type="SUPFAM" id="SSF56059">
    <property type="entry name" value="Glutathione synthetase ATP-binding domain-like"/>
    <property type="match status" value="1"/>
</dbReference>
<comment type="caution">
    <text evidence="3">The sequence shown here is derived from an EMBL/GenBank/DDBJ whole genome shotgun (WGS) entry which is preliminary data.</text>
</comment>
<dbReference type="Proteomes" id="UP000597444">
    <property type="component" value="Unassembled WGS sequence"/>
</dbReference>
<protein>
    <recommendedName>
        <fullName evidence="2">ATP-grasp domain-containing protein</fullName>
    </recommendedName>
</protein>
<keyword evidence="1" id="KW-0547">Nucleotide-binding</keyword>
<dbReference type="RefSeq" id="WP_220208789.1">
    <property type="nucleotide sequence ID" value="NZ_BNJK01000002.1"/>
</dbReference>
<dbReference type="AlphaFoldDB" id="A0A8J3INV9"/>
<sequence length="400" mass="45456">MNAKKQGASGAVIIGSDFRALGVVRSLGRHGIPCVIVDNIHRAAWFSRYVVQRYKWHGAMDTSLFLRYLVTIAKEQQLERWLLIPTTDDVVELVARNTQQLAQLYQLVTPAWEIVCWANDKRLTYQMAQELGVACPETWYPASEEQLRTLPITFPAIIKSAISIHLHRALQLKALPAHNYEELLSQYRIAAKLIKADEILVQEMIPGDGRTQYSVGAFCKEGRLLLAMTARRTRQYPIDYGLNSCFVEALEVPQLFEPTSKLLRYMRLSGMVEVEFKYDQRDGQYRLLDINARPWGWHSLCRNCGLDFPYIQYCDAQGQPPRHVVPRYGPHWVRLLTDIPAGLQEVRAGITTPGAYLRSLLDSTTFSVFDWRDPLPTLGDITAIGLSRSLKALKGGRTHA</sequence>
<evidence type="ECO:0000256" key="1">
    <source>
        <dbReference type="PROSITE-ProRule" id="PRU00409"/>
    </source>
</evidence>
<proteinExistence type="predicted"/>
<feature type="domain" description="ATP-grasp" evidence="2">
    <location>
        <begin position="125"/>
        <end position="317"/>
    </location>
</feature>
<evidence type="ECO:0000313" key="4">
    <source>
        <dbReference type="Proteomes" id="UP000597444"/>
    </source>
</evidence>
<name>A0A8J3INV9_9CHLR</name>
<dbReference type="EMBL" id="BNJK01000002">
    <property type="protein sequence ID" value="GHO98021.1"/>
    <property type="molecule type" value="Genomic_DNA"/>
</dbReference>
<evidence type="ECO:0000313" key="3">
    <source>
        <dbReference type="EMBL" id="GHO98021.1"/>
    </source>
</evidence>
<organism evidence="3 4">
    <name type="scientific">Reticulibacter mediterranei</name>
    <dbReference type="NCBI Taxonomy" id="2778369"/>
    <lineage>
        <taxon>Bacteria</taxon>
        <taxon>Bacillati</taxon>
        <taxon>Chloroflexota</taxon>
        <taxon>Ktedonobacteria</taxon>
        <taxon>Ktedonobacterales</taxon>
        <taxon>Reticulibacteraceae</taxon>
        <taxon>Reticulibacter</taxon>
    </lineage>
</organism>
<accession>A0A8J3INV9</accession>
<keyword evidence="4" id="KW-1185">Reference proteome</keyword>
<reference evidence="3" key="1">
    <citation type="submission" date="2020-10" db="EMBL/GenBank/DDBJ databases">
        <title>Taxonomic study of unclassified bacteria belonging to the class Ktedonobacteria.</title>
        <authorList>
            <person name="Yabe S."/>
            <person name="Wang C.M."/>
            <person name="Zheng Y."/>
            <person name="Sakai Y."/>
            <person name="Cavaletti L."/>
            <person name="Monciardini P."/>
            <person name="Donadio S."/>
        </authorList>
    </citation>
    <scope>NUCLEOTIDE SEQUENCE</scope>
    <source>
        <strain evidence="3">ID150040</strain>
    </source>
</reference>
<dbReference type="Gene3D" id="3.30.470.20">
    <property type="entry name" value="ATP-grasp fold, B domain"/>
    <property type="match status" value="1"/>
</dbReference>
<gene>
    <name evidence="3" type="ORF">KSF_080690</name>
</gene>
<dbReference type="InterPro" id="IPR011761">
    <property type="entry name" value="ATP-grasp"/>
</dbReference>